<dbReference type="RefSeq" id="WP_119865872.1">
    <property type="nucleotide sequence ID" value="NZ_CP016786.1"/>
</dbReference>
<organism evidence="1 2">
    <name type="scientific">Clostridium isatidis</name>
    <dbReference type="NCBI Taxonomy" id="182773"/>
    <lineage>
        <taxon>Bacteria</taxon>
        <taxon>Bacillati</taxon>
        <taxon>Bacillota</taxon>
        <taxon>Clostridia</taxon>
        <taxon>Eubacteriales</taxon>
        <taxon>Clostridiaceae</taxon>
        <taxon>Clostridium</taxon>
    </lineage>
</organism>
<sequence>MNIAICDDMEAHLTTTKEMIEEWSKLNNISINAQCFNNGDDLIAAHQENPSTLLFLILSCPFYLELI</sequence>
<dbReference type="Gene3D" id="3.40.50.2300">
    <property type="match status" value="1"/>
</dbReference>
<evidence type="ECO:0008006" key="3">
    <source>
        <dbReference type="Google" id="ProtNLM"/>
    </source>
</evidence>
<accession>A0A343JDX9</accession>
<name>A0A343JDX9_9CLOT</name>
<dbReference type="OrthoDB" id="9802383at2"/>
<keyword evidence="2" id="KW-1185">Reference proteome</keyword>
<dbReference type="Proteomes" id="UP000264883">
    <property type="component" value="Chromosome"/>
</dbReference>
<protein>
    <recommendedName>
        <fullName evidence="3">Response regulatory domain-containing protein</fullName>
    </recommendedName>
</protein>
<proteinExistence type="predicted"/>
<evidence type="ECO:0000313" key="2">
    <source>
        <dbReference type="Proteomes" id="UP000264883"/>
    </source>
</evidence>
<evidence type="ECO:0000313" key="1">
    <source>
        <dbReference type="EMBL" id="ASW43737.1"/>
    </source>
</evidence>
<dbReference type="KEGG" id="cia:BEN51_09655"/>
<dbReference type="AlphaFoldDB" id="A0A343JDX9"/>
<dbReference type="EMBL" id="CP016786">
    <property type="protein sequence ID" value="ASW43737.1"/>
    <property type="molecule type" value="Genomic_DNA"/>
</dbReference>
<gene>
    <name evidence="1" type="ORF">BEN51_09655</name>
</gene>
<reference evidence="1 2" key="1">
    <citation type="submission" date="2016-08" db="EMBL/GenBank/DDBJ databases">
        <title>Complete Genome Sequence Of The Indigo Reducing Clostridium isatidis DSM15098.</title>
        <authorList>
            <person name="Little G.T."/>
            <person name="Minton N.P."/>
        </authorList>
    </citation>
    <scope>NUCLEOTIDE SEQUENCE [LARGE SCALE GENOMIC DNA]</scope>
    <source>
        <strain evidence="1 2">DSM 15098</strain>
    </source>
</reference>